<dbReference type="Proteomes" id="UP000186559">
    <property type="component" value="Chromosome"/>
</dbReference>
<sequence>MASKVFAPAKINLALHVTGRRDDGYHLLDTLVSFAPVGDWLTISDAETLSLTVEGPEAAGVPTDMTNLAMKAAALLAGRRGARMVLDKRLPAASGIGGGSADAAAALRGMAAPALDADALLRAHADGILGLGADVPMCLASKPLRVRGIGEGLEPVALPDIPAVLVNPRRPVSTPAVFKAMTRRENTALPEVLPALPDADALIAFLRGTRNDLEAPARAVEPVISAVLDALSAQAGCGLSRMSGSGATCFGLFTSEDDARAASRAIAKANPAWWVASGVLGDQSGAAMPRLCESEEARAQ</sequence>
<dbReference type="STRING" id="1229727.Ga0080559_TMP2353"/>
<dbReference type="SUPFAM" id="SSF55060">
    <property type="entry name" value="GHMP Kinase, C-terminal domain"/>
    <property type="match status" value="1"/>
</dbReference>
<keyword evidence="5 10" id="KW-0547">Nucleotide-binding</keyword>
<keyword evidence="4 10" id="KW-0808">Transferase</keyword>
<dbReference type="InterPro" id="IPR013750">
    <property type="entry name" value="GHMP_kinase_C_dom"/>
</dbReference>
<keyword evidence="14" id="KW-1185">Reference proteome</keyword>
<dbReference type="AlphaFoldDB" id="A0A1U7D4T2"/>
<dbReference type="InterPro" id="IPR006204">
    <property type="entry name" value="GHMP_kinase_N_dom"/>
</dbReference>
<evidence type="ECO:0000256" key="6">
    <source>
        <dbReference type="ARBA" id="ARBA00022777"/>
    </source>
</evidence>
<comment type="pathway">
    <text evidence="10">Isoprenoid biosynthesis; isopentenyl diphosphate biosynthesis via DXP pathway; isopentenyl diphosphate from 1-deoxy-D-xylulose 5-phosphate: step 3/6.</text>
</comment>
<accession>A0A1U7D4T2</accession>
<feature type="active site" evidence="10">
    <location>
        <position position="134"/>
    </location>
</feature>
<evidence type="ECO:0000256" key="4">
    <source>
        <dbReference type="ARBA" id="ARBA00022679"/>
    </source>
</evidence>
<evidence type="ECO:0000313" key="14">
    <source>
        <dbReference type="Proteomes" id="UP000186559"/>
    </source>
</evidence>
<dbReference type="InterPro" id="IPR004424">
    <property type="entry name" value="IspE"/>
</dbReference>
<dbReference type="GO" id="GO:0050515">
    <property type="term" value="F:4-(cytidine 5'-diphospho)-2-C-methyl-D-erythritol kinase activity"/>
    <property type="evidence" value="ECO:0007669"/>
    <property type="project" value="UniProtKB-UniRule"/>
</dbReference>
<evidence type="ECO:0000256" key="5">
    <source>
        <dbReference type="ARBA" id="ARBA00022741"/>
    </source>
</evidence>
<comment type="catalytic activity">
    <reaction evidence="10">
        <text>4-CDP-2-C-methyl-D-erythritol + ATP = 4-CDP-2-C-methyl-D-erythritol 2-phosphate + ADP + H(+)</text>
        <dbReference type="Rhea" id="RHEA:18437"/>
        <dbReference type="ChEBI" id="CHEBI:15378"/>
        <dbReference type="ChEBI" id="CHEBI:30616"/>
        <dbReference type="ChEBI" id="CHEBI:57823"/>
        <dbReference type="ChEBI" id="CHEBI:57919"/>
        <dbReference type="ChEBI" id="CHEBI:456216"/>
        <dbReference type="EC" id="2.7.1.148"/>
    </reaction>
</comment>
<evidence type="ECO:0000256" key="1">
    <source>
        <dbReference type="ARBA" id="ARBA00009684"/>
    </source>
</evidence>
<feature type="domain" description="GHMP kinase C-terminal" evidence="12">
    <location>
        <begin position="205"/>
        <end position="270"/>
    </location>
</feature>
<feature type="domain" description="GHMP kinase N-terminal" evidence="11">
    <location>
        <begin position="67"/>
        <end position="139"/>
    </location>
</feature>
<evidence type="ECO:0000313" key="13">
    <source>
        <dbReference type="EMBL" id="APX23149.1"/>
    </source>
</evidence>
<dbReference type="GO" id="GO:0016114">
    <property type="term" value="P:terpenoid biosynthetic process"/>
    <property type="evidence" value="ECO:0007669"/>
    <property type="project" value="InterPro"/>
</dbReference>
<dbReference type="HAMAP" id="MF_00061">
    <property type="entry name" value="IspE"/>
    <property type="match status" value="1"/>
</dbReference>
<feature type="binding site" evidence="10">
    <location>
        <begin position="91"/>
        <end position="101"/>
    </location>
    <ligand>
        <name>ATP</name>
        <dbReference type="ChEBI" id="CHEBI:30616"/>
    </ligand>
</feature>
<keyword evidence="8 10" id="KW-0414">Isoprene biosynthesis</keyword>
<dbReference type="GO" id="GO:0005524">
    <property type="term" value="F:ATP binding"/>
    <property type="evidence" value="ECO:0007669"/>
    <property type="project" value="UniProtKB-UniRule"/>
</dbReference>
<evidence type="ECO:0000256" key="2">
    <source>
        <dbReference type="ARBA" id="ARBA00012052"/>
    </source>
</evidence>
<dbReference type="Gene3D" id="3.30.230.10">
    <property type="match status" value="1"/>
</dbReference>
<feature type="active site" evidence="10">
    <location>
        <position position="10"/>
    </location>
</feature>
<comment type="similarity">
    <text evidence="1 10">Belongs to the GHMP kinase family. IspE subfamily.</text>
</comment>
<dbReference type="EMBL" id="CP014796">
    <property type="protein sequence ID" value="APX23149.1"/>
    <property type="molecule type" value="Genomic_DNA"/>
</dbReference>
<dbReference type="PANTHER" id="PTHR43527:SF2">
    <property type="entry name" value="4-DIPHOSPHOCYTIDYL-2-C-METHYL-D-ERYTHRITOL KINASE, CHLOROPLASTIC"/>
    <property type="match status" value="1"/>
</dbReference>
<comment type="function">
    <text evidence="10">Catalyzes the phosphorylation of the position 2 hydroxy group of 4-diphosphocytidyl-2C-methyl-D-erythritol.</text>
</comment>
<dbReference type="Gene3D" id="3.30.70.890">
    <property type="entry name" value="GHMP kinase, C-terminal domain"/>
    <property type="match status" value="1"/>
</dbReference>
<dbReference type="RefSeq" id="WP_076623282.1">
    <property type="nucleotide sequence ID" value="NZ_BMEW01000005.1"/>
</dbReference>
<name>A0A1U7D4T2_9RHOB</name>
<keyword evidence="7 10" id="KW-0067">ATP-binding</keyword>
<dbReference type="EC" id="2.7.1.148" evidence="2 10"/>
<evidence type="ECO:0000256" key="8">
    <source>
        <dbReference type="ARBA" id="ARBA00023229"/>
    </source>
</evidence>
<reference evidence="13 14" key="1">
    <citation type="submission" date="2016-03" db="EMBL/GenBank/DDBJ databases">
        <title>Deep-sea bacteria in the southern Pacific.</title>
        <authorList>
            <person name="Tang K."/>
        </authorList>
    </citation>
    <scope>NUCLEOTIDE SEQUENCE [LARGE SCALE GENOMIC DNA]</scope>
    <source>
        <strain evidence="13 14">JLT2016</strain>
    </source>
</reference>
<dbReference type="UniPathway" id="UPA00056">
    <property type="reaction ID" value="UER00094"/>
</dbReference>
<dbReference type="PIRSF" id="PIRSF010376">
    <property type="entry name" value="IspE"/>
    <property type="match status" value="1"/>
</dbReference>
<dbReference type="SUPFAM" id="SSF54211">
    <property type="entry name" value="Ribosomal protein S5 domain 2-like"/>
    <property type="match status" value="1"/>
</dbReference>
<organism evidence="13 14">
    <name type="scientific">Salipiger profundus</name>
    <dbReference type="NCBI Taxonomy" id="1229727"/>
    <lineage>
        <taxon>Bacteria</taxon>
        <taxon>Pseudomonadati</taxon>
        <taxon>Pseudomonadota</taxon>
        <taxon>Alphaproteobacteria</taxon>
        <taxon>Rhodobacterales</taxon>
        <taxon>Roseobacteraceae</taxon>
        <taxon>Salipiger</taxon>
    </lineage>
</organism>
<dbReference type="Pfam" id="PF08544">
    <property type="entry name" value="GHMP_kinases_C"/>
    <property type="match status" value="1"/>
</dbReference>
<evidence type="ECO:0000256" key="10">
    <source>
        <dbReference type="HAMAP-Rule" id="MF_00061"/>
    </source>
</evidence>
<dbReference type="PANTHER" id="PTHR43527">
    <property type="entry name" value="4-DIPHOSPHOCYTIDYL-2-C-METHYL-D-ERYTHRITOL KINASE, CHLOROPLASTIC"/>
    <property type="match status" value="1"/>
</dbReference>
<dbReference type="KEGG" id="tpro:Ga0080559_TMP2353"/>
<dbReference type="OrthoDB" id="9809438at2"/>
<dbReference type="NCBIfam" id="NF011202">
    <property type="entry name" value="PRK14608.1"/>
    <property type="match status" value="1"/>
</dbReference>
<evidence type="ECO:0000256" key="7">
    <source>
        <dbReference type="ARBA" id="ARBA00022840"/>
    </source>
</evidence>
<dbReference type="InterPro" id="IPR014721">
    <property type="entry name" value="Ribsml_uS5_D2-typ_fold_subgr"/>
</dbReference>
<gene>
    <name evidence="10" type="primary">ispE</name>
    <name evidence="13" type="ORF">Ga0080559_TMP2353</name>
</gene>
<protein>
    <recommendedName>
        <fullName evidence="3 10">4-diphosphocytidyl-2-C-methyl-D-erythritol kinase</fullName>
        <shortName evidence="10">CMK</shortName>
        <ecNumber evidence="2 10">2.7.1.148</ecNumber>
    </recommendedName>
    <alternativeName>
        <fullName evidence="9 10">4-(cytidine-5'-diphospho)-2-C-methyl-D-erythritol kinase</fullName>
    </alternativeName>
</protein>
<evidence type="ECO:0000256" key="3">
    <source>
        <dbReference type="ARBA" id="ARBA00017473"/>
    </source>
</evidence>
<dbReference type="InterPro" id="IPR036554">
    <property type="entry name" value="GHMP_kinase_C_sf"/>
</dbReference>
<evidence type="ECO:0000256" key="9">
    <source>
        <dbReference type="ARBA" id="ARBA00032554"/>
    </source>
</evidence>
<proteinExistence type="inferred from homology"/>
<dbReference type="Pfam" id="PF00288">
    <property type="entry name" value="GHMP_kinases_N"/>
    <property type="match status" value="1"/>
</dbReference>
<dbReference type="InterPro" id="IPR020568">
    <property type="entry name" value="Ribosomal_Su5_D2-typ_SF"/>
</dbReference>
<dbReference type="GO" id="GO:0019288">
    <property type="term" value="P:isopentenyl diphosphate biosynthetic process, methylerythritol 4-phosphate pathway"/>
    <property type="evidence" value="ECO:0007669"/>
    <property type="project" value="UniProtKB-UniRule"/>
</dbReference>
<evidence type="ECO:0000259" key="12">
    <source>
        <dbReference type="Pfam" id="PF08544"/>
    </source>
</evidence>
<keyword evidence="6 10" id="KW-0418">Kinase</keyword>
<evidence type="ECO:0000259" key="11">
    <source>
        <dbReference type="Pfam" id="PF00288"/>
    </source>
</evidence>